<dbReference type="RefSeq" id="WP_230550856.1">
    <property type="nucleotide sequence ID" value="NZ_JAJISD010000004.1"/>
</dbReference>
<dbReference type="InterPro" id="IPR011201">
    <property type="entry name" value="Zinc-ribbon_6_bact"/>
</dbReference>
<dbReference type="EMBL" id="JAJISD010000004">
    <property type="protein sequence ID" value="MCC8429663.1"/>
    <property type="molecule type" value="Genomic_DNA"/>
</dbReference>
<reference evidence="2 3" key="1">
    <citation type="submission" date="2021-11" db="EMBL/GenBank/DDBJ databases">
        <authorList>
            <person name="Lee D.-H."/>
            <person name="Kim S.-B."/>
        </authorList>
    </citation>
    <scope>NUCLEOTIDE SEQUENCE [LARGE SCALE GENOMIC DNA]</scope>
    <source>
        <strain evidence="2 3">KCTC 52223</strain>
    </source>
</reference>
<protein>
    <submittedName>
        <fullName evidence="2">Zinc-binding peptidase</fullName>
    </submittedName>
</protein>
<proteinExistence type="predicted"/>
<dbReference type="Proteomes" id="UP001198862">
    <property type="component" value="Unassembled WGS sequence"/>
</dbReference>
<evidence type="ECO:0000259" key="1">
    <source>
        <dbReference type="Pfam" id="PF10005"/>
    </source>
</evidence>
<gene>
    <name evidence="2" type="ORF">LJ725_11855</name>
</gene>
<organism evidence="2 3">
    <name type="scientific">Reyranella aquatilis</name>
    <dbReference type="NCBI Taxonomy" id="2035356"/>
    <lineage>
        <taxon>Bacteria</taxon>
        <taxon>Pseudomonadati</taxon>
        <taxon>Pseudomonadota</taxon>
        <taxon>Alphaproteobacteria</taxon>
        <taxon>Hyphomicrobiales</taxon>
        <taxon>Reyranellaceae</taxon>
        <taxon>Reyranella</taxon>
    </lineage>
</organism>
<dbReference type="InterPro" id="IPR031321">
    <property type="entry name" value="UCP012641"/>
</dbReference>
<evidence type="ECO:0000313" key="2">
    <source>
        <dbReference type="EMBL" id="MCC8429663.1"/>
    </source>
</evidence>
<keyword evidence="3" id="KW-1185">Reference proteome</keyword>
<dbReference type="Pfam" id="PF15887">
    <property type="entry name" value="Peptidase_Mx"/>
    <property type="match status" value="1"/>
</dbReference>
<accession>A0ABS8KVI5</accession>
<comment type="caution">
    <text evidence="2">The sequence shown here is derived from an EMBL/GenBank/DDBJ whole genome shotgun (WGS) entry which is preliminary data.</text>
</comment>
<dbReference type="Pfam" id="PF10005">
    <property type="entry name" value="Zn_ribbon_DZR_6"/>
    <property type="match status" value="1"/>
</dbReference>
<dbReference type="Gene3D" id="3.40.390.70">
    <property type="match status" value="1"/>
</dbReference>
<name>A0ABS8KVI5_9HYPH</name>
<evidence type="ECO:0000313" key="3">
    <source>
        <dbReference type="Proteomes" id="UP001198862"/>
    </source>
</evidence>
<dbReference type="PIRSF" id="PIRSF012641">
    <property type="entry name" value="UCP012641"/>
    <property type="match status" value="1"/>
</dbReference>
<feature type="domain" description="Zinc-ribbon" evidence="1">
    <location>
        <begin position="3"/>
        <end position="93"/>
    </location>
</feature>
<sequence length="377" mass="42066">MKLFKCQSCRQILYFENDVCVKCGHKLGYVPEAATLSALEPEGELWRSLASPSVLYRFCANAQHAACNWLVESTSAENFCLSCRHNRMIPDLSIADNLANWQKIEIAKHRMFYSLLRFKLPAPTKAESPDTGLAFDFLAELPDPNAPKVMTGHDNGLITLALAEADDACREQNRVAMHEPYRTLIGHFRHEIGHYYWDRLVRDGGQLDACRAVFGDDRQDYGQALQNHYANGAPPDWQEHFVSQYATSHPWEDFAETWAHYLHIVDTLEIARAFGLSTQPRLAKGDELDASVDFDPYRAREIGQLIDSWLPLSLALNSLNRAMGQPDLYPFVLSQPAIDKLAFIHQLVHGGLAPAVVTPAMAAAAEAPPVAPVAPVT</sequence>